<feature type="signal peptide" evidence="1">
    <location>
        <begin position="1"/>
        <end position="20"/>
    </location>
</feature>
<keyword evidence="1" id="KW-0732">Signal</keyword>
<keyword evidence="3" id="KW-1185">Reference proteome</keyword>
<feature type="chain" id="PRO_5038081054" description="DUF3465 domain-containing protein" evidence="1">
    <location>
        <begin position="21"/>
        <end position="166"/>
    </location>
</feature>
<evidence type="ECO:0008006" key="4">
    <source>
        <dbReference type="Google" id="ProtNLM"/>
    </source>
</evidence>
<name>A0A941DIS3_9BURK</name>
<dbReference type="AlphaFoldDB" id="A0A941DIS3"/>
<accession>A0A941DIS3</accession>
<protein>
    <recommendedName>
        <fullName evidence="4">DUF3465 domain-containing protein</fullName>
    </recommendedName>
</protein>
<sequence length="166" mass="18121">MQKSRWMLAALLLCAGVAHADENKAQCDAGKGSYMTATVVKGPKFTSGKFLKGVELSHTHLKVKPDGSNDIYDVAIDNVFAQGYEKNSKQVPESLAQIRTGDKLALCGQLYDDGSKGIHWVHTNCGAAPTPQKPNGFIKIIESDGSSDNFENVTTYCDLWGKQRKR</sequence>
<dbReference type="RefSeq" id="WP_212686147.1">
    <property type="nucleotide sequence ID" value="NZ_CAXBSD010000016.1"/>
</dbReference>
<gene>
    <name evidence="2" type="ORF">KDM89_01325</name>
</gene>
<dbReference type="EMBL" id="JAGSPN010000001">
    <property type="protein sequence ID" value="MBR7780765.1"/>
    <property type="molecule type" value="Genomic_DNA"/>
</dbReference>
<evidence type="ECO:0000313" key="2">
    <source>
        <dbReference type="EMBL" id="MBR7780765.1"/>
    </source>
</evidence>
<proteinExistence type="predicted"/>
<evidence type="ECO:0000313" key="3">
    <source>
        <dbReference type="Proteomes" id="UP000680067"/>
    </source>
</evidence>
<evidence type="ECO:0000256" key="1">
    <source>
        <dbReference type="SAM" id="SignalP"/>
    </source>
</evidence>
<organism evidence="2 3">
    <name type="scientific">Undibacterium luofuense</name>
    <dbReference type="NCBI Taxonomy" id="2828733"/>
    <lineage>
        <taxon>Bacteria</taxon>
        <taxon>Pseudomonadati</taxon>
        <taxon>Pseudomonadota</taxon>
        <taxon>Betaproteobacteria</taxon>
        <taxon>Burkholderiales</taxon>
        <taxon>Oxalobacteraceae</taxon>
        <taxon>Undibacterium</taxon>
    </lineage>
</organism>
<dbReference type="Proteomes" id="UP000680067">
    <property type="component" value="Unassembled WGS sequence"/>
</dbReference>
<comment type="caution">
    <text evidence="2">The sequence shown here is derived from an EMBL/GenBank/DDBJ whole genome shotgun (WGS) entry which is preliminary data.</text>
</comment>
<reference evidence="2" key="1">
    <citation type="submission" date="2021-04" db="EMBL/GenBank/DDBJ databases">
        <title>novel species isolated from subtropical streams in China.</title>
        <authorList>
            <person name="Lu H."/>
        </authorList>
    </citation>
    <scope>NUCLEOTIDE SEQUENCE</scope>
    <source>
        <strain evidence="2">LFS511W</strain>
    </source>
</reference>